<dbReference type="EMBL" id="QOVK01000002">
    <property type="protein sequence ID" value="RXG25658.1"/>
    <property type="molecule type" value="Genomic_DNA"/>
</dbReference>
<name>A0A4Q0PGA7_9FLAO</name>
<dbReference type="PROSITE" id="PS51352">
    <property type="entry name" value="THIOREDOXIN_2"/>
    <property type="match status" value="1"/>
</dbReference>
<feature type="domain" description="Thioredoxin" evidence="3">
    <location>
        <begin position="315"/>
        <end position="469"/>
    </location>
</feature>
<dbReference type="Proteomes" id="UP000289859">
    <property type="component" value="Unassembled WGS sequence"/>
</dbReference>
<dbReference type="InterPro" id="IPR036249">
    <property type="entry name" value="Thioredoxin-like_sf"/>
</dbReference>
<evidence type="ECO:0000313" key="4">
    <source>
        <dbReference type="EMBL" id="RXG25658.1"/>
    </source>
</evidence>
<protein>
    <submittedName>
        <fullName evidence="4">Peroxiredoxin</fullName>
    </submittedName>
</protein>
<dbReference type="AlphaFoldDB" id="A0A4Q0PGA7"/>
<organism evidence="4 5">
    <name type="scientific">Leeuwenhoekiella polynyae</name>
    <dbReference type="NCBI Taxonomy" id="1550906"/>
    <lineage>
        <taxon>Bacteria</taxon>
        <taxon>Pseudomonadati</taxon>
        <taxon>Bacteroidota</taxon>
        <taxon>Flavobacteriia</taxon>
        <taxon>Flavobacteriales</taxon>
        <taxon>Flavobacteriaceae</taxon>
        <taxon>Leeuwenhoekiella</taxon>
    </lineage>
</organism>
<feature type="chain" id="PRO_5020273602" evidence="2">
    <location>
        <begin position="22"/>
        <end position="471"/>
    </location>
</feature>
<evidence type="ECO:0000256" key="2">
    <source>
        <dbReference type="SAM" id="SignalP"/>
    </source>
</evidence>
<dbReference type="InterPro" id="IPR050553">
    <property type="entry name" value="Thioredoxin_ResA/DsbE_sf"/>
</dbReference>
<dbReference type="Pfam" id="PF00578">
    <property type="entry name" value="AhpC-TSA"/>
    <property type="match status" value="1"/>
</dbReference>
<evidence type="ECO:0000256" key="1">
    <source>
        <dbReference type="ARBA" id="ARBA00023284"/>
    </source>
</evidence>
<reference evidence="4 5" key="1">
    <citation type="submission" date="2018-07" db="EMBL/GenBank/DDBJ databases">
        <title>Leeuwenhoekiella genomics.</title>
        <authorList>
            <person name="Tahon G."/>
            <person name="Willems A."/>
        </authorList>
    </citation>
    <scope>NUCLEOTIDE SEQUENCE [LARGE SCALE GENOMIC DNA]</scope>
    <source>
        <strain evidence="4 5">LMG 29608</strain>
    </source>
</reference>
<dbReference type="GO" id="GO:0016209">
    <property type="term" value="F:antioxidant activity"/>
    <property type="evidence" value="ECO:0007669"/>
    <property type="project" value="InterPro"/>
</dbReference>
<keyword evidence="5" id="KW-1185">Reference proteome</keyword>
<dbReference type="GO" id="GO:0016491">
    <property type="term" value="F:oxidoreductase activity"/>
    <property type="evidence" value="ECO:0007669"/>
    <property type="project" value="InterPro"/>
</dbReference>
<feature type="signal peptide" evidence="2">
    <location>
        <begin position="1"/>
        <end position="21"/>
    </location>
</feature>
<keyword evidence="1" id="KW-0676">Redox-active center</keyword>
<dbReference type="InterPro" id="IPR017937">
    <property type="entry name" value="Thioredoxin_CS"/>
</dbReference>
<dbReference type="SUPFAM" id="SSF52833">
    <property type="entry name" value="Thioredoxin-like"/>
    <property type="match status" value="1"/>
</dbReference>
<dbReference type="RefSeq" id="WP_128764466.1">
    <property type="nucleotide sequence ID" value="NZ_JBHUOO010000023.1"/>
</dbReference>
<dbReference type="InterPro" id="IPR013766">
    <property type="entry name" value="Thioredoxin_domain"/>
</dbReference>
<dbReference type="OrthoDB" id="743079at2"/>
<dbReference type="PANTHER" id="PTHR42852:SF17">
    <property type="entry name" value="THIOREDOXIN-LIKE PROTEIN HI_1115"/>
    <property type="match status" value="1"/>
</dbReference>
<comment type="caution">
    <text evidence="4">The sequence shown here is derived from an EMBL/GenBank/DDBJ whole genome shotgun (WGS) entry which is preliminary data.</text>
</comment>
<evidence type="ECO:0000259" key="3">
    <source>
        <dbReference type="PROSITE" id="PS51352"/>
    </source>
</evidence>
<dbReference type="InterPro" id="IPR000866">
    <property type="entry name" value="AhpC/TSA"/>
</dbReference>
<dbReference type="PROSITE" id="PS00194">
    <property type="entry name" value="THIOREDOXIN_1"/>
    <property type="match status" value="1"/>
</dbReference>
<evidence type="ECO:0000313" key="5">
    <source>
        <dbReference type="Proteomes" id="UP000289859"/>
    </source>
</evidence>
<accession>A0A4Q0PGA7</accession>
<proteinExistence type="predicted"/>
<keyword evidence="2" id="KW-0732">Signal</keyword>
<dbReference type="Gene3D" id="3.40.30.10">
    <property type="entry name" value="Glutaredoxin"/>
    <property type="match status" value="1"/>
</dbReference>
<gene>
    <name evidence="4" type="ORF">DSM02_825</name>
</gene>
<sequence>MIRLKRILLVLLISMNACAFAQDDQESILAFLKNETHAEKREEKIKSILENGSAIQLFELLQFYGTDDEKSDQIIKLINKKYPQSQEARFARMMSFRNLESAQEVEEHFFKIQQEYPEANLDFEKNLVAMTFAEVPDAQKMMDYINAIEDPVYRIGALISNLELFIPIDQEKALKLATQNLDHAKKLKAQIKKSNQAEAIYNEYLKMYGKLLFKTGYDQKSFKYIQEAYENLEDISENRELVEIYAYLSASLKGNYEKSLPVLAEMIEAGKNEQRYLDQVRLGYAKLYPDKDVEAYIDSLNQKFIEKVRSNVTAFSVSKQAPAFSVTDVNGKKVTLEDFKGKTIVLDFWATWCGPCVASFPAMQLAANRYANDPEVEFLFIDTWENVKDPLSHSKKFLDKRGYDFDLYIDAIDPETQLPPAVTAFEVTGIPAKFVIDPEGIIRFELEGFEGDMEAAAEELAQMVEIARKGF</sequence>
<dbReference type="PANTHER" id="PTHR42852">
    <property type="entry name" value="THIOL:DISULFIDE INTERCHANGE PROTEIN DSBE"/>
    <property type="match status" value="1"/>
</dbReference>
<dbReference type="CDD" id="cd02966">
    <property type="entry name" value="TlpA_like_family"/>
    <property type="match status" value="1"/>
</dbReference>